<dbReference type="KEGG" id="pis:Pisl_0666"/>
<sequence>MSCRGEARHPKPRDAYAPSGGEVCEKTVKGGRGAGRSKLTTEELDCLLTPDRRELAYKIIEETFPKYGLKQYFINQTKVFWRDAAFFRVVRSNAQLRIENKKDMSTAVFVDIFGGEYYQQCNEPEMGCNKPTIA</sequence>
<dbReference type="EMBL" id="CP000504">
    <property type="protein sequence ID" value="ABL87844.1"/>
    <property type="molecule type" value="Genomic_DNA"/>
</dbReference>
<dbReference type="Proteomes" id="UP000002595">
    <property type="component" value="Chromosome"/>
</dbReference>
<organism evidence="2 3">
    <name type="scientific">Pyrobaculum islandicum (strain DSM 4184 / JCM 9189 / GEO3)</name>
    <dbReference type="NCBI Taxonomy" id="384616"/>
    <lineage>
        <taxon>Archaea</taxon>
        <taxon>Thermoproteota</taxon>
        <taxon>Thermoprotei</taxon>
        <taxon>Thermoproteales</taxon>
        <taxon>Thermoproteaceae</taxon>
        <taxon>Pyrobaculum</taxon>
    </lineage>
</organism>
<protein>
    <submittedName>
        <fullName evidence="2">Uncharacterized protein</fullName>
    </submittedName>
</protein>
<evidence type="ECO:0000256" key="1">
    <source>
        <dbReference type="SAM" id="MobiDB-lite"/>
    </source>
</evidence>
<proteinExistence type="predicted"/>
<feature type="region of interest" description="Disordered" evidence="1">
    <location>
        <begin position="1"/>
        <end position="20"/>
    </location>
</feature>
<dbReference type="HOGENOM" id="CLU_1891514_0_0_2"/>
<gene>
    <name evidence="2" type="ordered locus">Pisl_0666</name>
</gene>
<evidence type="ECO:0000313" key="2">
    <source>
        <dbReference type="EMBL" id="ABL87844.1"/>
    </source>
</evidence>
<dbReference type="eggNOG" id="arCOG00687">
    <property type="taxonomic scope" value="Archaea"/>
</dbReference>
<keyword evidence="3" id="KW-1185">Reference proteome</keyword>
<evidence type="ECO:0000313" key="3">
    <source>
        <dbReference type="Proteomes" id="UP000002595"/>
    </source>
</evidence>
<dbReference type="SUPFAM" id="SSF51998">
    <property type="entry name" value="PFL-like glycyl radical enzymes"/>
    <property type="match status" value="1"/>
</dbReference>
<reference evidence="2" key="1">
    <citation type="submission" date="2006-12" db="EMBL/GenBank/DDBJ databases">
        <title>Complete sequence of Pyrobaculum islandicum DSM 4184.</title>
        <authorList>
            <person name="Copeland A."/>
            <person name="Lucas S."/>
            <person name="Lapidus A."/>
            <person name="Barry K."/>
            <person name="Detter J.C."/>
            <person name="Glavina del Rio T."/>
            <person name="Dalin E."/>
            <person name="Tice H."/>
            <person name="Pitluck S."/>
            <person name="Meincke L."/>
            <person name="Brettin T."/>
            <person name="Bruce D."/>
            <person name="Han C."/>
            <person name="Tapia R."/>
            <person name="Gilna P."/>
            <person name="Schmutz J."/>
            <person name="Larimer F."/>
            <person name="Land M."/>
            <person name="Hauser L."/>
            <person name="Kyrpides N."/>
            <person name="Mikhailova N."/>
            <person name="Cozen A.E."/>
            <person name="Fitz-Gibbon S.T."/>
            <person name="House C.H."/>
            <person name="Saltikov C."/>
            <person name="Lowe T."/>
            <person name="Richardson P."/>
        </authorList>
    </citation>
    <scope>NUCLEOTIDE SEQUENCE [LARGE SCALE GENOMIC DNA]</scope>
    <source>
        <strain evidence="2">DSM 4184</strain>
    </source>
</reference>
<feature type="compositionally biased region" description="Basic and acidic residues" evidence="1">
    <location>
        <begin position="1"/>
        <end position="14"/>
    </location>
</feature>
<name>A1RSB2_PYRIL</name>
<accession>A1RSB2</accession>
<dbReference type="AlphaFoldDB" id="A1RSB2"/>